<dbReference type="PANTHER" id="PTHR44196">
    <property type="entry name" value="DEHYDROGENASE/REDUCTASE SDR FAMILY MEMBER 7B"/>
    <property type="match status" value="1"/>
</dbReference>
<keyword evidence="6" id="KW-1185">Reference proteome</keyword>
<protein>
    <submittedName>
        <fullName evidence="5">Short-chain dehydrogenase/reductase SDR</fullName>
    </submittedName>
</protein>
<dbReference type="PIRSF" id="PIRSF000126">
    <property type="entry name" value="11-beta-HSD1"/>
    <property type="match status" value="1"/>
</dbReference>
<dbReference type="GO" id="GO:0016020">
    <property type="term" value="C:membrane"/>
    <property type="evidence" value="ECO:0007669"/>
    <property type="project" value="TreeGrafter"/>
</dbReference>
<dbReference type="PROSITE" id="PS00061">
    <property type="entry name" value="ADH_SHORT"/>
    <property type="match status" value="1"/>
</dbReference>
<dbReference type="RefSeq" id="WP_007915813.1">
    <property type="nucleotide sequence ID" value="NZ_ADVG01000003.1"/>
</dbReference>
<dbReference type="InterPro" id="IPR002347">
    <property type="entry name" value="SDR_fam"/>
</dbReference>
<dbReference type="InterPro" id="IPR036291">
    <property type="entry name" value="NAD(P)-bd_dom_sf"/>
</dbReference>
<sequence length="268" mass="29003">MMYVYAGKTALITGASSGIGEVFARGLAKRGMHVVLVARSEEALRKLAAELTKQYGIRSEVIVADLSQEKAAAQVKAAVETRGLHIDMLINNAGMGTYDAFEKLDPERDHQQVMLNVTAVVDLAHAFLPEMAARGEGAMINVSSMAAYMPMPYMAVYAASKAFVLSFSEALSVEYHQRGIRVTALCPGQVETSFHQKTEHPVPRAGATISAQEAVTTALRAMEQGKSSVIPNRMNQASILSTRFMSRIFLAQGAASRLKPQSLKNPTR</sequence>
<proteinExistence type="inferred from homology"/>
<evidence type="ECO:0000313" key="5">
    <source>
        <dbReference type="EMBL" id="EFH84354.1"/>
    </source>
</evidence>
<evidence type="ECO:0000313" key="6">
    <source>
        <dbReference type="Proteomes" id="UP000004508"/>
    </source>
</evidence>
<reference evidence="5 6" key="1">
    <citation type="journal article" date="2011" name="Stand. Genomic Sci.">
        <title>Non-contiguous finished genome sequence and contextual data of the filamentous soil bacterium Ktedonobacter racemifer type strain (SOSP1-21).</title>
        <authorList>
            <person name="Chang Y.J."/>
            <person name="Land M."/>
            <person name="Hauser L."/>
            <person name="Chertkov O."/>
            <person name="Del Rio T.G."/>
            <person name="Nolan M."/>
            <person name="Copeland A."/>
            <person name="Tice H."/>
            <person name="Cheng J.F."/>
            <person name="Lucas S."/>
            <person name="Han C."/>
            <person name="Goodwin L."/>
            <person name="Pitluck S."/>
            <person name="Ivanova N."/>
            <person name="Ovchinikova G."/>
            <person name="Pati A."/>
            <person name="Chen A."/>
            <person name="Palaniappan K."/>
            <person name="Mavromatis K."/>
            <person name="Liolios K."/>
            <person name="Brettin T."/>
            <person name="Fiebig A."/>
            <person name="Rohde M."/>
            <person name="Abt B."/>
            <person name="Goker M."/>
            <person name="Detter J.C."/>
            <person name="Woyke T."/>
            <person name="Bristow J."/>
            <person name="Eisen J.A."/>
            <person name="Markowitz V."/>
            <person name="Hugenholtz P."/>
            <person name="Kyrpides N.C."/>
            <person name="Klenk H.P."/>
            <person name="Lapidus A."/>
        </authorList>
    </citation>
    <scope>NUCLEOTIDE SEQUENCE [LARGE SCALE GENOMIC DNA]</scope>
    <source>
        <strain evidence="6">DSM 44963</strain>
    </source>
</reference>
<dbReference type="PRINTS" id="PR00080">
    <property type="entry name" value="SDRFAMILY"/>
</dbReference>
<dbReference type="PRINTS" id="PR00081">
    <property type="entry name" value="GDHRDH"/>
</dbReference>
<dbReference type="STRING" id="485913.Krac_5385"/>
<dbReference type="GO" id="GO:0016491">
    <property type="term" value="F:oxidoreductase activity"/>
    <property type="evidence" value="ECO:0007669"/>
    <property type="project" value="UniProtKB-KW"/>
</dbReference>
<accession>D6TVX1</accession>
<dbReference type="InParanoid" id="D6TVX1"/>
<evidence type="ECO:0000256" key="1">
    <source>
        <dbReference type="ARBA" id="ARBA00006484"/>
    </source>
</evidence>
<evidence type="ECO:0000256" key="2">
    <source>
        <dbReference type="ARBA" id="ARBA00023002"/>
    </source>
</evidence>
<dbReference type="eggNOG" id="COG0300">
    <property type="taxonomic scope" value="Bacteria"/>
</dbReference>
<dbReference type="Pfam" id="PF00106">
    <property type="entry name" value="adh_short"/>
    <property type="match status" value="1"/>
</dbReference>
<organism evidence="5 6">
    <name type="scientific">Ktedonobacter racemifer DSM 44963</name>
    <dbReference type="NCBI Taxonomy" id="485913"/>
    <lineage>
        <taxon>Bacteria</taxon>
        <taxon>Bacillati</taxon>
        <taxon>Chloroflexota</taxon>
        <taxon>Ktedonobacteria</taxon>
        <taxon>Ktedonobacterales</taxon>
        <taxon>Ktedonobacteraceae</taxon>
        <taxon>Ktedonobacter</taxon>
    </lineage>
</organism>
<keyword evidence="2" id="KW-0560">Oxidoreductase</keyword>
<name>D6TVX1_KTERA</name>
<dbReference type="InterPro" id="IPR020904">
    <property type="entry name" value="Sc_DH/Rdtase_CS"/>
</dbReference>
<dbReference type="SUPFAM" id="SSF51735">
    <property type="entry name" value="NAD(P)-binding Rossmann-fold domains"/>
    <property type="match status" value="1"/>
</dbReference>
<dbReference type="Proteomes" id="UP000004508">
    <property type="component" value="Unassembled WGS sequence"/>
</dbReference>
<dbReference type="InterPro" id="IPR057326">
    <property type="entry name" value="KR_dom"/>
</dbReference>
<feature type="domain" description="Ketoreductase" evidence="4">
    <location>
        <begin position="8"/>
        <end position="188"/>
    </location>
</feature>
<dbReference type="SMART" id="SM00822">
    <property type="entry name" value="PKS_KR"/>
    <property type="match status" value="1"/>
</dbReference>
<gene>
    <name evidence="5" type="ORF">Krac_5385</name>
</gene>
<evidence type="ECO:0000256" key="3">
    <source>
        <dbReference type="RuleBase" id="RU000363"/>
    </source>
</evidence>
<evidence type="ECO:0000259" key="4">
    <source>
        <dbReference type="SMART" id="SM00822"/>
    </source>
</evidence>
<dbReference type="Gene3D" id="3.40.50.720">
    <property type="entry name" value="NAD(P)-binding Rossmann-like Domain"/>
    <property type="match status" value="1"/>
</dbReference>
<dbReference type="AlphaFoldDB" id="D6TVX1"/>
<dbReference type="EMBL" id="ADVG01000003">
    <property type="protein sequence ID" value="EFH84354.1"/>
    <property type="molecule type" value="Genomic_DNA"/>
</dbReference>
<comment type="similarity">
    <text evidence="1 3">Belongs to the short-chain dehydrogenases/reductases (SDR) family.</text>
</comment>
<dbReference type="PANTHER" id="PTHR44196:SF2">
    <property type="entry name" value="SHORT-CHAIN DEHYDROGENASE-RELATED"/>
    <property type="match status" value="1"/>
</dbReference>
<comment type="caution">
    <text evidence="5">The sequence shown here is derived from an EMBL/GenBank/DDBJ whole genome shotgun (WGS) entry which is preliminary data.</text>
</comment>